<keyword evidence="5" id="KW-1185">Reference proteome</keyword>
<feature type="domain" description="Peptidase S9 prolyl oligopeptidase catalytic" evidence="3">
    <location>
        <begin position="418"/>
        <end position="624"/>
    </location>
</feature>
<evidence type="ECO:0000313" key="4">
    <source>
        <dbReference type="EMBL" id="KFN46808.1"/>
    </source>
</evidence>
<proteinExistence type="predicted"/>
<keyword evidence="2" id="KW-0732">Signal</keyword>
<gene>
    <name evidence="4" type="ORF">N787_00515</name>
</gene>
<dbReference type="RefSeq" id="WP_052575105.1">
    <property type="nucleotide sequence ID" value="NZ_AVCK01000012.1"/>
</dbReference>
<dbReference type="Gene3D" id="3.40.50.1820">
    <property type="entry name" value="alpha/beta hydrolase"/>
    <property type="match status" value="1"/>
</dbReference>
<evidence type="ECO:0000313" key="5">
    <source>
        <dbReference type="Proteomes" id="UP000029393"/>
    </source>
</evidence>
<organism evidence="4 5">
    <name type="scientific">Arenimonas metalli CF5-1</name>
    <dbReference type="NCBI Taxonomy" id="1384056"/>
    <lineage>
        <taxon>Bacteria</taxon>
        <taxon>Pseudomonadati</taxon>
        <taxon>Pseudomonadota</taxon>
        <taxon>Gammaproteobacteria</taxon>
        <taxon>Lysobacterales</taxon>
        <taxon>Lysobacteraceae</taxon>
        <taxon>Arenimonas</taxon>
    </lineage>
</organism>
<dbReference type="InterPro" id="IPR029058">
    <property type="entry name" value="AB_hydrolase_fold"/>
</dbReference>
<dbReference type="AlphaFoldDB" id="A0A091B2H1"/>
<dbReference type="OrthoDB" id="4269629at2"/>
<dbReference type="GO" id="GO:0004252">
    <property type="term" value="F:serine-type endopeptidase activity"/>
    <property type="evidence" value="ECO:0007669"/>
    <property type="project" value="TreeGrafter"/>
</dbReference>
<dbReference type="EMBL" id="AVCK01000012">
    <property type="protein sequence ID" value="KFN46808.1"/>
    <property type="molecule type" value="Genomic_DNA"/>
</dbReference>
<dbReference type="GO" id="GO:0006508">
    <property type="term" value="P:proteolysis"/>
    <property type="evidence" value="ECO:0007669"/>
    <property type="project" value="InterPro"/>
</dbReference>
<dbReference type="SUPFAM" id="SSF53474">
    <property type="entry name" value="alpha/beta-Hydrolases"/>
    <property type="match status" value="1"/>
</dbReference>
<feature type="chain" id="PRO_5001869308" description="Peptidase S9 prolyl oligopeptidase catalytic domain-containing protein" evidence="2">
    <location>
        <begin position="22"/>
        <end position="633"/>
    </location>
</feature>
<evidence type="ECO:0000259" key="3">
    <source>
        <dbReference type="Pfam" id="PF00326"/>
    </source>
</evidence>
<dbReference type="Pfam" id="PF00326">
    <property type="entry name" value="Peptidase_S9"/>
    <property type="match status" value="1"/>
</dbReference>
<comment type="caution">
    <text evidence="4">The sequence shown here is derived from an EMBL/GenBank/DDBJ whole genome shotgun (WGS) entry which is preliminary data.</text>
</comment>
<evidence type="ECO:0000256" key="1">
    <source>
        <dbReference type="ARBA" id="ARBA00022801"/>
    </source>
</evidence>
<dbReference type="PANTHER" id="PTHR42776:SF27">
    <property type="entry name" value="DIPEPTIDYL PEPTIDASE FAMILY MEMBER 6"/>
    <property type="match status" value="1"/>
</dbReference>
<evidence type="ECO:0000256" key="2">
    <source>
        <dbReference type="SAM" id="SignalP"/>
    </source>
</evidence>
<feature type="signal peptide" evidence="2">
    <location>
        <begin position="1"/>
        <end position="21"/>
    </location>
</feature>
<dbReference type="SUPFAM" id="SSF82171">
    <property type="entry name" value="DPP6 N-terminal domain-like"/>
    <property type="match status" value="1"/>
</dbReference>
<dbReference type="PATRIC" id="fig|1384056.3.peg.733"/>
<reference evidence="4 5" key="1">
    <citation type="submission" date="2013-09" db="EMBL/GenBank/DDBJ databases">
        <title>Genome sequencing of Arenimonas metalli.</title>
        <authorList>
            <person name="Chen F."/>
            <person name="Wang G."/>
        </authorList>
    </citation>
    <scope>NUCLEOTIDE SEQUENCE [LARGE SCALE GENOMIC DNA]</scope>
    <source>
        <strain evidence="4 5">CF5-1</strain>
    </source>
</reference>
<dbReference type="STRING" id="1384056.N787_00515"/>
<accession>A0A091B2H1</accession>
<keyword evidence="1" id="KW-0378">Hydrolase</keyword>
<sequence>MRRTSLACLLALLTLAGSTLAQPLPPEAFLAPGDIADLIISPDGEHYAATVPLEDRTALVVLRRSDMKRSGYAMFKAETHVIDVNWVNDRQLVYSDARRMGPLAAPRVSGRLYKMNADGSDAAPVVTELAFLHHTLRDDDEHVQVIRQSAGGSPRLVKLNVSTGKFVGEQVKHPLEHGSYHSDNAGVVRFASGYKDYEIRSRQFQRDPDGEWREINVEEETGVQLYFRGFSADNKTAYLIIEQDDGPDGFYAYDMATGERTLVARHARADVGHVLRSPLDGGVIGVVYYAGKPEVKWIAPEDPFAKSLARVMRAFPGSYVTPTSYTRDGRTGIYFVSSDINSGEYYRVDHQTGEASFVIAANERHDPNVMAPMRTFTFKSRDGVELEGFVTVPRDAGGKPVPLVVMPHGGPKGVFDRWGFDAETQLLASRGYAVLQVNFRGSGNYGRAFRESGNGEWGAKMQDDVTDATRWAIEQGIAAPGRICLYGASYGAYAAMMGLVREPDLYACGIGNVGLYDLVKMYKERSATRYGRDYFDTALGDVDLGTISPARLADRIRDPVLLGAGSLDETTPLEQTRAMESGLKAADAEPQVAIYDLEAHGYYQMKNRLDWARRVLAFLDAHAGQPAAAPAAP</sequence>
<protein>
    <recommendedName>
        <fullName evidence="3">Peptidase S9 prolyl oligopeptidase catalytic domain-containing protein</fullName>
    </recommendedName>
</protein>
<dbReference type="InterPro" id="IPR001375">
    <property type="entry name" value="Peptidase_S9_cat"/>
</dbReference>
<dbReference type="PANTHER" id="PTHR42776">
    <property type="entry name" value="SERINE PEPTIDASE S9 FAMILY MEMBER"/>
    <property type="match status" value="1"/>
</dbReference>
<dbReference type="eggNOG" id="COG1506">
    <property type="taxonomic scope" value="Bacteria"/>
</dbReference>
<dbReference type="Proteomes" id="UP000029393">
    <property type="component" value="Unassembled WGS sequence"/>
</dbReference>
<name>A0A091B2H1_9GAMM</name>